<protein>
    <submittedName>
        <fullName evidence="1">Uncharacterized protein</fullName>
    </submittedName>
</protein>
<proteinExistence type="predicted"/>
<keyword evidence="2" id="KW-1185">Reference proteome</keyword>
<name>A0AAW2YT92_9EUKA</name>
<comment type="caution">
    <text evidence="1">The sequence shown here is derived from an EMBL/GenBank/DDBJ whole genome shotgun (WGS) entry which is preliminary data.</text>
</comment>
<sequence length="148" mass="16993">MNPNDALDEMFNQEPSRFVPPTVAQVESPSAMESPEFTNRRLFKENMNSMLMDLYSQQTLVDLLNQFIQDEQSSSTPDKQNQDGNDDALQNICDEICQIMDIDLEELEALSNYCLFALLDEEALPKMQDEHVALMDHLVFLESKRQVA</sequence>
<feature type="non-terminal residue" evidence="1">
    <location>
        <position position="148"/>
    </location>
</feature>
<dbReference type="EMBL" id="JAOPGA020000678">
    <property type="protein sequence ID" value="KAL0480633.1"/>
    <property type="molecule type" value="Genomic_DNA"/>
</dbReference>
<reference evidence="1 2" key="1">
    <citation type="submission" date="2024-03" db="EMBL/GenBank/DDBJ databases">
        <title>The Acrasis kona genome and developmental transcriptomes reveal deep origins of eukaryotic multicellular pathways.</title>
        <authorList>
            <person name="Sheikh S."/>
            <person name="Fu C.-J."/>
            <person name="Brown M.W."/>
            <person name="Baldauf S.L."/>
        </authorList>
    </citation>
    <scope>NUCLEOTIDE SEQUENCE [LARGE SCALE GENOMIC DNA]</scope>
    <source>
        <strain evidence="1 2">ATCC MYA-3509</strain>
    </source>
</reference>
<gene>
    <name evidence="1" type="ORF">AKO1_006893</name>
</gene>
<accession>A0AAW2YT92</accession>
<evidence type="ECO:0000313" key="1">
    <source>
        <dbReference type="EMBL" id="KAL0480633.1"/>
    </source>
</evidence>
<dbReference type="AlphaFoldDB" id="A0AAW2YT92"/>
<organism evidence="1 2">
    <name type="scientific">Acrasis kona</name>
    <dbReference type="NCBI Taxonomy" id="1008807"/>
    <lineage>
        <taxon>Eukaryota</taxon>
        <taxon>Discoba</taxon>
        <taxon>Heterolobosea</taxon>
        <taxon>Tetramitia</taxon>
        <taxon>Eutetramitia</taxon>
        <taxon>Acrasidae</taxon>
        <taxon>Acrasis</taxon>
    </lineage>
</organism>
<dbReference type="Proteomes" id="UP001431209">
    <property type="component" value="Unassembled WGS sequence"/>
</dbReference>
<evidence type="ECO:0000313" key="2">
    <source>
        <dbReference type="Proteomes" id="UP001431209"/>
    </source>
</evidence>